<gene>
    <name evidence="5" type="ORF">BOKJ2_LOCUS10028</name>
</gene>
<dbReference type="InterPro" id="IPR002937">
    <property type="entry name" value="Amino_oxidase"/>
</dbReference>
<keyword evidence="1" id="KW-0175">Coiled coil</keyword>
<keyword evidence="6" id="KW-1185">Reference proteome</keyword>
<evidence type="ECO:0000256" key="2">
    <source>
        <dbReference type="SAM" id="MobiDB-lite"/>
    </source>
</evidence>
<dbReference type="Gene3D" id="3.90.660.10">
    <property type="match status" value="1"/>
</dbReference>
<feature type="chain" id="PRO_5035595322" description="Amine oxidase domain-containing protein" evidence="3">
    <location>
        <begin position="23"/>
        <end position="663"/>
    </location>
</feature>
<dbReference type="EMBL" id="CAJFDH010000005">
    <property type="protein sequence ID" value="CAD5223207.1"/>
    <property type="molecule type" value="Genomic_DNA"/>
</dbReference>
<protein>
    <recommendedName>
        <fullName evidence="4">Amine oxidase domain-containing protein</fullName>
    </recommendedName>
</protein>
<evidence type="ECO:0000256" key="3">
    <source>
        <dbReference type="SAM" id="SignalP"/>
    </source>
</evidence>
<feature type="region of interest" description="Disordered" evidence="2">
    <location>
        <begin position="621"/>
        <end position="663"/>
    </location>
</feature>
<dbReference type="OrthoDB" id="2219495at2759"/>
<dbReference type="EMBL" id="CAJFCW020000005">
    <property type="protein sequence ID" value="CAG9117359.1"/>
    <property type="molecule type" value="Genomic_DNA"/>
</dbReference>
<dbReference type="PROSITE" id="PS51257">
    <property type="entry name" value="PROKAR_LIPOPROTEIN"/>
    <property type="match status" value="1"/>
</dbReference>
<proteinExistence type="predicted"/>
<accession>A0A811L6A1</accession>
<evidence type="ECO:0000256" key="1">
    <source>
        <dbReference type="SAM" id="Coils"/>
    </source>
</evidence>
<dbReference type="PANTHER" id="PTHR10742">
    <property type="entry name" value="FLAVIN MONOAMINE OXIDASE"/>
    <property type="match status" value="1"/>
</dbReference>
<evidence type="ECO:0000259" key="4">
    <source>
        <dbReference type="Pfam" id="PF01593"/>
    </source>
</evidence>
<feature type="coiled-coil region" evidence="1">
    <location>
        <begin position="150"/>
        <end position="177"/>
    </location>
</feature>
<keyword evidence="3" id="KW-0732">Signal</keyword>
<evidence type="ECO:0000313" key="6">
    <source>
        <dbReference type="Proteomes" id="UP000614601"/>
    </source>
</evidence>
<feature type="region of interest" description="Disordered" evidence="2">
    <location>
        <begin position="533"/>
        <end position="573"/>
    </location>
</feature>
<comment type="caution">
    <text evidence="5">The sequence shown here is derived from an EMBL/GenBank/DDBJ whole genome shotgun (WGS) entry which is preliminary data.</text>
</comment>
<dbReference type="GO" id="GO:0046592">
    <property type="term" value="F:polyamine oxidase activity"/>
    <property type="evidence" value="ECO:0007669"/>
    <property type="project" value="TreeGrafter"/>
</dbReference>
<feature type="compositionally biased region" description="Polar residues" evidence="2">
    <location>
        <begin position="630"/>
        <end position="653"/>
    </location>
</feature>
<organism evidence="5 6">
    <name type="scientific">Bursaphelenchus okinawaensis</name>
    <dbReference type="NCBI Taxonomy" id="465554"/>
    <lineage>
        <taxon>Eukaryota</taxon>
        <taxon>Metazoa</taxon>
        <taxon>Ecdysozoa</taxon>
        <taxon>Nematoda</taxon>
        <taxon>Chromadorea</taxon>
        <taxon>Rhabditida</taxon>
        <taxon>Tylenchina</taxon>
        <taxon>Tylenchomorpha</taxon>
        <taxon>Aphelenchoidea</taxon>
        <taxon>Aphelenchoididae</taxon>
        <taxon>Bursaphelenchus</taxon>
    </lineage>
</organism>
<dbReference type="SUPFAM" id="SSF54373">
    <property type="entry name" value="FAD-linked reductases, C-terminal domain"/>
    <property type="match status" value="1"/>
</dbReference>
<dbReference type="Gene3D" id="3.50.50.60">
    <property type="entry name" value="FAD/NAD(P)-binding domain"/>
    <property type="match status" value="1"/>
</dbReference>
<dbReference type="InterPro" id="IPR036188">
    <property type="entry name" value="FAD/NAD-bd_sf"/>
</dbReference>
<feature type="signal peptide" evidence="3">
    <location>
        <begin position="1"/>
        <end position="22"/>
    </location>
</feature>
<dbReference type="Pfam" id="PF01593">
    <property type="entry name" value="Amino_oxidase"/>
    <property type="match status" value="1"/>
</dbReference>
<dbReference type="Proteomes" id="UP000614601">
    <property type="component" value="Unassembled WGS sequence"/>
</dbReference>
<evidence type="ECO:0000313" key="5">
    <source>
        <dbReference type="EMBL" id="CAD5223207.1"/>
    </source>
</evidence>
<dbReference type="PANTHER" id="PTHR10742:SF407">
    <property type="entry name" value="AMINE OXIDASE DOMAIN-CONTAINING PROTEIN"/>
    <property type="match status" value="1"/>
</dbReference>
<sequence>MDHRISATLTVSLVLLIASACGEIDLGITPSDLYSEFGYSSGSKQDAKNVSVAIIGGGFAGLSAFQKLLELGYNNVELYEAANRLGGRVYPVEFADGYIQHGAQFINGQENPIYNIAARLGVVDREMDDDELFRNADYRTGNCSLDKECIDEFEKFVEKLEFEIQELAKDKTNWNRTVDTVYNEVFEEFIEQKNPSESELTSYRALSQFYKTYYEGEWSAPITKLSLRNYAGWDDQSEKFASFTLNKFGYYSVLSDLISKLPSENIHLNSKVATIDYRGDKTVIKLVNGEYLYKTFDVVIVTVPLGHLKAHVHHLFRPELPKKKVEAIEKMGFGSLLKVFLVYDQPFWANWTNSFAPLFVEGCSPDSYLSKELHTFEPLSWQSNVLVGWLSGDGPKHIDWISDEELAQHITQHFKNSMSEVDVPEPKELIRTSWLRDDKFRGSYSYISSEAAQFKEDPFELLARPVFKNCQPRILFAGEATHSRIFQTTIGAYLSGRLLPDLIISMFMFWGLSASLSLQCYMKKKDRQIRFKQSYSQQKVQPKKPPTAPVKQNRVVETSQRVSMHGSEDVDDYKMPTVNTLKSQKTKAKSKENNENQLCTARDSAEEMPKTNNVLDKTQFERLPEHTLQTDRTMTPEQSTQFSQSFAPTQKSYKSFKEKASVW</sequence>
<name>A0A811L6A1_9BILA</name>
<feature type="domain" description="Amine oxidase" evidence="4">
    <location>
        <begin position="59"/>
        <end position="497"/>
    </location>
</feature>
<dbReference type="AlphaFoldDB" id="A0A811L6A1"/>
<dbReference type="InterPro" id="IPR050281">
    <property type="entry name" value="Flavin_monoamine_oxidase"/>
</dbReference>
<dbReference type="Proteomes" id="UP000783686">
    <property type="component" value="Unassembled WGS sequence"/>
</dbReference>
<dbReference type="SUPFAM" id="SSF51905">
    <property type="entry name" value="FAD/NAD(P)-binding domain"/>
    <property type="match status" value="1"/>
</dbReference>
<reference evidence="5" key="1">
    <citation type="submission" date="2020-09" db="EMBL/GenBank/DDBJ databases">
        <authorList>
            <person name="Kikuchi T."/>
        </authorList>
    </citation>
    <scope>NUCLEOTIDE SEQUENCE</scope>
    <source>
        <strain evidence="5">SH1</strain>
    </source>
</reference>